<reference evidence="3 4" key="1">
    <citation type="submission" date="2020-10" db="EMBL/GenBank/DDBJ databases">
        <title>Phylogeny of dyella-like bacteria.</title>
        <authorList>
            <person name="Fu J."/>
        </authorList>
    </citation>
    <scope>NUCLEOTIDE SEQUENCE [LARGE SCALE GENOMIC DNA]</scope>
    <source>
        <strain evidence="3 4">DHOB07</strain>
    </source>
</reference>
<organism evidence="3 4">
    <name type="scientific">Dyella lipolytica</name>
    <dbReference type="NCBI Taxonomy" id="1867835"/>
    <lineage>
        <taxon>Bacteria</taxon>
        <taxon>Pseudomonadati</taxon>
        <taxon>Pseudomonadota</taxon>
        <taxon>Gammaproteobacteria</taxon>
        <taxon>Lysobacterales</taxon>
        <taxon>Rhodanobacteraceae</taxon>
        <taxon>Dyella</taxon>
    </lineage>
</organism>
<dbReference type="RefSeq" id="WP_284395120.1">
    <property type="nucleotide sequence ID" value="NZ_BSNQ01000002.1"/>
</dbReference>
<keyword evidence="4" id="KW-1185">Reference proteome</keyword>
<dbReference type="InterPro" id="IPR012347">
    <property type="entry name" value="Ferritin-like"/>
</dbReference>
<sequence>MRIAHSISFVVVSLAMMWLTLASGVTHASDSDPLNAEEQAFLTRAMSDNAVQLAMAKLALAKSKNPQIIELANAIVNERLALDQELVALASGSIDKTALQRDAADNHRIAALQSLNGDAFDKTFTGLLVRDHCEIISAYEAMKVTSTHETLKAMAHNAVPALQGNLTIALAVLRSGSWKPVSHQEALTSADEHSSKMPAYWEPISIVTAPW</sequence>
<evidence type="ECO:0000313" key="3">
    <source>
        <dbReference type="EMBL" id="MFK2872158.1"/>
    </source>
</evidence>
<feature type="chain" id="PRO_5046363291" evidence="1">
    <location>
        <begin position="29"/>
        <end position="211"/>
    </location>
</feature>
<keyword evidence="1" id="KW-0732">Signal</keyword>
<dbReference type="PANTHER" id="PTHR38593:SF1">
    <property type="entry name" value="BLR2558 PROTEIN"/>
    <property type="match status" value="1"/>
</dbReference>
<evidence type="ECO:0000256" key="1">
    <source>
        <dbReference type="SAM" id="SignalP"/>
    </source>
</evidence>
<dbReference type="Proteomes" id="UP001620405">
    <property type="component" value="Unassembled WGS sequence"/>
</dbReference>
<evidence type="ECO:0000313" key="4">
    <source>
        <dbReference type="Proteomes" id="UP001620405"/>
    </source>
</evidence>
<comment type="caution">
    <text evidence="3">The sequence shown here is derived from an EMBL/GenBank/DDBJ whole genome shotgun (WGS) entry which is preliminary data.</text>
</comment>
<dbReference type="Gene3D" id="1.20.1260.10">
    <property type="match status" value="1"/>
</dbReference>
<name>A0ABW8IQC9_9GAMM</name>
<accession>A0ABW8IQC9</accession>
<proteinExistence type="predicted"/>
<feature type="signal peptide" evidence="1">
    <location>
        <begin position="1"/>
        <end position="28"/>
    </location>
</feature>
<gene>
    <name evidence="3" type="ORF">ISP13_01335</name>
</gene>
<dbReference type="Pfam" id="PF13628">
    <property type="entry name" value="DUF4142"/>
    <property type="match status" value="1"/>
</dbReference>
<dbReference type="PANTHER" id="PTHR38593">
    <property type="entry name" value="BLR2558 PROTEIN"/>
    <property type="match status" value="1"/>
</dbReference>
<feature type="domain" description="DUF4142" evidence="2">
    <location>
        <begin position="38"/>
        <end position="169"/>
    </location>
</feature>
<dbReference type="InterPro" id="IPR025419">
    <property type="entry name" value="DUF4142"/>
</dbReference>
<evidence type="ECO:0000259" key="2">
    <source>
        <dbReference type="Pfam" id="PF13628"/>
    </source>
</evidence>
<dbReference type="EMBL" id="JADIKG010000008">
    <property type="protein sequence ID" value="MFK2872158.1"/>
    <property type="molecule type" value="Genomic_DNA"/>
</dbReference>
<protein>
    <submittedName>
        <fullName evidence="3">DUF4142 domain-containing protein</fullName>
    </submittedName>
</protein>